<keyword evidence="1" id="KW-0175">Coiled coil</keyword>
<gene>
    <name evidence="3" type="ORF">DB30_00301</name>
</gene>
<evidence type="ECO:0000256" key="1">
    <source>
        <dbReference type="SAM" id="Coils"/>
    </source>
</evidence>
<comment type="caution">
    <text evidence="3">The sequence shown here is derived from an EMBL/GenBank/DDBJ whole genome shotgun (WGS) entry which is preliminary data.</text>
</comment>
<evidence type="ECO:0000313" key="4">
    <source>
        <dbReference type="Proteomes" id="UP000031599"/>
    </source>
</evidence>
<dbReference type="Proteomes" id="UP000031599">
    <property type="component" value="Unassembled WGS sequence"/>
</dbReference>
<protein>
    <submittedName>
        <fullName evidence="3">Uncharacterized protein</fullName>
    </submittedName>
</protein>
<feature type="transmembrane region" description="Helical" evidence="2">
    <location>
        <begin position="574"/>
        <end position="594"/>
    </location>
</feature>
<keyword evidence="2" id="KW-0472">Membrane</keyword>
<feature type="coiled-coil region" evidence="1">
    <location>
        <begin position="129"/>
        <end position="156"/>
    </location>
</feature>
<dbReference type="AlphaFoldDB" id="A0A0C2D626"/>
<sequence>MDLAQVFGQDVTYSVLATAFHVNPYEILSELAKANGTNEKAFDDIHRAFLAERPWLTSFSDRRRRVEQYWAEAHGGGGLAKQKLPFLNWKIPKNVVIRLPLSAKTAPLVTADTAEVSRFIKLAIGCPEFAKLELIIEELEGAAERLESTLTALASNVEASGAECLPYLLSAQRLLLMMYQAIPNTPEAVVHHHLHEHDDLLDELQRVVERAGSLIYDDAHLFDWYNHARVNDEIGLLFAILTNGDNIKCLTALRSSYDIAEQRDVWARFEAALLHAGSLLLRTDRADELVSNHLIPFLGAMAESANVQRMAQKVAGTPFEAVLRDGWRSVIPNKPATLLSTIGTVGSLGAGAVGNSRGPASLAVSLTTMAGPRLAKFLALRSLSLNNSGTLGTALCLRLLLQVADFSADVDIDHLLDAILPDQGARVALASLENISWETKLMSGSMWTGVYALANLAALLSIVSSDGDVTLKRVGQALQTGAQAAVPLAEISAALLGKYARISSVLLNSASQAAHFAGVLAIAISVWTIGEEAMAHMKGAQVDFSVVVNIVGSAATAVSSGVWLYLAVSGMRTTALATALMGIGSVLSIALLIASIGYETATRGPGTAAYVLACLNEFKATDAGKTLLSDKTFRKEFTAFESQLDSVKPKLVSFKGKQSELYTLMKHFSVDGCATIVEMDPAVVREIVGLK</sequence>
<name>A0A0C2D626_9BACT</name>
<keyword evidence="2" id="KW-0812">Transmembrane</keyword>
<dbReference type="EMBL" id="JMCC02000010">
    <property type="protein sequence ID" value="KIG18616.1"/>
    <property type="molecule type" value="Genomic_DNA"/>
</dbReference>
<evidence type="ECO:0000256" key="2">
    <source>
        <dbReference type="SAM" id="Phobius"/>
    </source>
</evidence>
<organism evidence="3 4">
    <name type="scientific">Enhygromyxa salina</name>
    <dbReference type="NCBI Taxonomy" id="215803"/>
    <lineage>
        <taxon>Bacteria</taxon>
        <taxon>Pseudomonadati</taxon>
        <taxon>Myxococcota</taxon>
        <taxon>Polyangia</taxon>
        <taxon>Nannocystales</taxon>
        <taxon>Nannocystaceae</taxon>
        <taxon>Enhygromyxa</taxon>
    </lineage>
</organism>
<evidence type="ECO:0000313" key="3">
    <source>
        <dbReference type="EMBL" id="KIG18616.1"/>
    </source>
</evidence>
<proteinExistence type="predicted"/>
<accession>A0A0C2D626</accession>
<keyword evidence="2" id="KW-1133">Transmembrane helix</keyword>
<feature type="transmembrane region" description="Helical" evidence="2">
    <location>
        <begin position="542"/>
        <end position="568"/>
    </location>
</feature>
<reference evidence="3 4" key="1">
    <citation type="submission" date="2014-12" db="EMBL/GenBank/DDBJ databases">
        <title>Genome assembly of Enhygromyxa salina DSM 15201.</title>
        <authorList>
            <person name="Sharma G."/>
            <person name="Subramanian S."/>
        </authorList>
    </citation>
    <scope>NUCLEOTIDE SEQUENCE [LARGE SCALE GENOMIC DNA]</scope>
    <source>
        <strain evidence="3 4">DSM 15201</strain>
    </source>
</reference>